<sequence length="93" mass="9832">MVDESHYPPHGRMNLHCAHSSLRGFLHVGLCSAAGAAVVVLVFSLEAVVLLVFSLEAVVLLVFSLEAVVLLVFSLEAVVLLVFSLEAVVCLGS</sequence>
<name>A0ACB7EGJ3_NIBAL</name>
<keyword evidence="2" id="KW-1185">Reference proteome</keyword>
<organism evidence="1 2">
    <name type="scientific">Nibea albiflora</name>
    <name type="common">Yellow drum</name>
    <name type="synonym">Corvina albiflora</name>
    <dbReference type="NCBI Taxonomy" id="240163"/>
    <lineage>
        <taxon>Eukaryota</taxon>
        <taxon>Metazoa</taxon>
        <taxon>Chordata</taxon>
        <taxon>Craniata</taxon>
        <taxon>Vertebrata</taxon>
        <taxon>Euteleostomi</taxon>
        <taxon>Actinopterygii</taxon>
        <taxon>Neopterygii</taxon>
        <taxon>Teleostei</taxon>
        <taxon>Neoteleostei</taxon>
        <taxon>Acanthomorphata</taxon>
        <taxon>Eupercaria</taxon>
        <taxon>Sciaenidae</taxon>
        <taxon>Nibea</taxon>
    </lineage>
</organism>
<protein>
    <submittedName>
        <fullName evidence="1">Uncharacterized protein</fullName>
    </submittedName>
</protein>
<proteinExistence type="predicted"/>
<accession>A0ACB7EGJ3</accession>
<reference evidence="1" key="1">
    <citation type="submission" date="2020-04" db="EMBL/GenBank/DDBJ databases">
        <title>A chromosome-scale assembly and high-density genetic map of the yellow drum (Nibea albiflora) genome.</title>
        <authorList>
            <person name="Xu D."/>
            <person name="Zhang W."/>
            <person name="Chen R."/>
            <person name="Tan P."/>
            <person name="Wang L."/>
            <person name="Song H."/>
            <person name="Tian L."/>
            <person name="Zhu Q."/>
            <person name="Wang B."/>
        </authorList>
    </citation>
    <scope>NUCLEOTIDE SEQUENCE</scope>
    <source>
        <strain evidence="1">ZJHYS-2018</strain>
    </source>
</reference>
<gene>
    <name evidence="1" type="ORF">GBF38_004830</name>
</gene>
<comment type="caution">
    <text evidence="1">The sequence shown here is derived from an EMBL/GenBank/DDBJ whole genome shotgun (WGS) entry which is preliminary data.</text>
</comment>
<dbReference type="Proteomes" id="UP000805704">
    <property type="component" value="Chromosome 7"/>
</dbReference>
<evidence type="ECO:0000313" key="1">
    <source>
        <dbReference type="EMBL" id="KAG8001039.1"/>
    </source>
</evidence>
<evidence type="ECO:0000313" key="2">
    <source>
        <dbReference type="Proteomes" id="UP000805704"/>
    </source>
</evidence>
<dbReference type="EMBL" id="CM024795">
    <property type="protein sequence ID" value="KAG8001039.1"/>
    <property type="molecule type" value="Genomic_DNA"/>
</dbReference>